<dbReference type="EMBL" id="KE356560">
    <property type="protein sequence ID" value="ERG92356.1"/>
    <property type="molecule type" value="Genomic_DNA"/>
</dbReference>
<protein>
    <submittedName>
        <fullName evidence="2">Uncharacterized protein</fullName>
    </submittedName>
</protein>
<accession>U1PJM3</accession>
<organism evidence="2 3">
    <name type="scientific">Haloquadratum walsbyi J07HQW1</name>
    <dbReference type="NCBI Taxonomy" id="1238424"/>
    <lineage>
        <taxon>Archaea</taxon>
        <taxon>Methanobacteriati</taxon>
        <taxon>Methanobacteriota</taxon>
        <taxon>Stenosarchaea group</taxon>
        <taxon>Halobacteria</taxon>
        <taxon>Halobacteriales</taxon>
        <taxon>Haloferacaceae</taxon>
        <taxon>Haloquadratum</taxon>
    </lineage>
</organism>
<proteinExistence type="predicted"/>
<evidence type="ECO:0000313" key="2">
    <source>
        <dbReference type="EMBL" id="ERG92356.1"/>
    </source>
</evidence>
<name>U1PJM3_9EURY</name>
<keyword evidence="1" id="KW-0472">Membrane</keyword>
<keyword evidence="1" id="KW-0812">Transmembrane</keyword>
<dbReference type="AlphaFoldDB" id="U1PJM3"/>
<evidence type="ECO:0000256" key="1">
    <source>
        <dbReference type="SAM" id="Phobius"/>
    </source>
</evidence>
<reference evidence="2 3" key="1">
    <citation type="journal article" date="2013" name="PLoS ONE">
        <title>Assembly-driven community genomics of a hypersaline microbial ecosystem.</title>
        <authorList>
            <person name="Podell S."/>
            <person name="Ugalde J.A."/>
            <person name="Narasingarao P."/>
            <person name="Banfield J.F."/>
            <person name="Heidelberg K.B."/>
            <person name="Allen E.E."/>
        </authorList>
    </citation>
    <scope>NUCLEOTIDE SEQUENCE [LARGE SCALE GENOMIC DNA]</scope>
    <source>
        <strain evidence="3">J07HQW1</strain>
    </source>
</reference>
<dbReference type="Proteomes" id="UP000030649">
    <property type="component" value="Unassembled WGS sequence"/>
</dbReference>
<evidence type="ECO:0000313" key="3">
    <source>
        <dbReference type="Proteomes" id="UP000030649"/>
    </source>
</evidence>
<sequence>MRGRGVESHFHTSERPLQIQIEVFNIFRGRNLLTRREVSEILRRASPSGSHQHQYQSPEALALLAVVDVYALVVVLSVLCIEFYYLSDI</sequence>
<keyword evidence="1" id="KW-1133">Transmembrane helix</keyword>
<feature type="transmembrane region" description="Helical" evidence="1">
    <location>
        <begin position="60"/>
        <end position="86"/>
    </location>
</feature>
<dbReference type="HOGENOM" id="CLU_2447610_0_0_2"/>
<gene>
    <name evidence="2" type="ORF">J07HQW1_02393</name>
</gene>